<dbReference type="InterPro" id="IPR027417">
    <property type="entry name" value="P-loop_NTPase"/>
</dbReference>
<feature type="region of interest" description="Nuclease activity, interacts with RecD and RecA" evidence="15">
    <location>
        <begin position="918"/>
        <end position="1187"/>
    </location>
</feature>
<keyword evidence="9 15" id="KW-0460">Magnesium</keyword>
<dbReference type="CDD" id="cd22352">
    <property type="entry name" value="RecB_C-like"/>
    <property type="match status" value="1"/>
</dbReference>
<feature type="binding site" evidence="15">
    <location>
        <position position="1082"/>
    </location>
    <ligand>
        <name>Mg(2+)</name>
        <dbReference type="ChEBI" id="CHEBI:18420"/>
    </ligand>
</feature>
<dbReference type="GO" id="GO:0000287">
    <property type="term" value="F:magnesium ion binding"/>
    <property type="evidence" value="ECO:0007669"/>
    <property type="project" value="UniProtKB-UniRule"/>
</dbReference>
<dbReference type="Proteomes" id="UP000319627">
    <property type="component" value="Unassembled WGS sequence"/>
</dbReference>
<dbReference type="GO" id="GO:0043138">
    <property type="term" value="F:3'-5' DNA helicase activity"/>
    <property type="evidence" value="ECO:0007669"/>
    <property type="project" value="UniProtKB-UniRule"/>
</dbReference>
<dbReference type="NCBIfam" id="TIGR00609">
    <property type="entry name" value="recB"/>
    <property type="match status" value="1"/>
</dbReference>
<evidence type="ECO:0000256" key="11">
    <source>
        <dbReference type="ARBA" id="ARBA00023204"/>
    </source>
</evidence>
<dbReference type="InterPro" id="IPR011335">
    <property type="entry name" value="Restrct_endonuc-II-like"/>
</dbReference>
<dbReference type="EC" id="3.1.11.5" evidence="15"/>
<dbReference type="Gene3D" id="3.40.50.300">
    <property type="entry name" value="P-loop containing nucleotide triphosphate hydrolases"/>
    <property type="match status" value="2"/>
</dbReference>
<keyword evidence="2 15" id="KW-0479">Metal-binding</keyword>
<dbReference type="GO" id="GO:0000724">
    <property type="term" value="P:double-strand break repair via homologous recombination"/>
    <property type="evidence" value="ECO:0007669"/>
    <property type="project" value="UniProtKB-UniRule"/>
</dbReference>
<dbReference type="HAMAP" id="MF_01485">
    <property type="entry name" value="RecB"/>
    <property type="match status" value="1"/>
</dbReference>
<keyword evidence="7 15" id="KW-0269">Exonuclease</keyword>
<protein>
    <recommendedName>
        <fullName evidence="15">RecBCD enzyme subunit RecB</fullName>
        <ecNumber evidence="15">3.1.11.5</ecNumber>
        <ecNumber evidence="15">5.6.2.4</ecNumber>
    </recommendedName>
    <alternativeName>
        <fullName evidence="15">DNA 3'-5' helicase subunit RecB</fullName>
    </alternativeName>
    <alternativeName>
        <fullName evidence="15">Exonuclease V subunit RecB</fullName>
        <shortName evidence="15">ExoV subunit RecB</shortName>
    </alternativeName>
    <alternativeName>
        <fullName evidence="15">Helicase/nuclease RecBCD subunit RecB</fullName>
    </alternativeName>
</protein>
<dbReference type="Gene3D" id="3.90.320.10">
    <property type="match status" value="1"/>
</dbReference>
<comment type="domain">
    <text evidence="15">The N-terminal DNA-binding domain is a ssDNA-dependent ATPase and has ATP-dependent 3'-5' helicase function. This domain interacts with RecC.</text>
</comment>
<comment type="subunit">
    <text evidence="15">Heterotrimer of RecB, RecC and RecD. All subunits contribute to DNA-binding. Interacts with RecA.</text>
</comment>
<dbReference type="Pfam" id="PF12705">
    <property type="entry name" value="PDDEXK_1"/>
    <property type="match status" value="1"/>
</dbReference>
<dbReference type="InterPro" id="IPR038726">
    <property type="entry name" value="PDDEXK_AddAB-type"/>
</dbReference>
<comment type="cofactor">
    <cofactor evidence="15">
        <name>Mg(2+)</name>
        <dbReference type="ChEBI" id="CHEBI:18420"/>
    </cofactor>
    <text evidence="15">Binds 1 Mg(2+) ion per subunit.</text>
</comment>
<feature type="domain" description="UvrD-like helicase ATP-binding" evidence="17">
    <location>
        <begin position="1"/>
        <end position="449"/>
    </location>
</feature>
<dbReference type="InterPro" id="IPR014016">
    <property type="entry name" value="UvrD-like_ATP-bd"/>
</dbReference>
<dbReference type="InterPro" id="IPR000212">
    <property type="entry name" value="DNA_helicase_UvrD/REP"/>
</dbReference>
<keyword evidence="8 15" id="KW-0067">ATP-binding</keyword>
<dbReference type="GO" id="GO:0003677">
    <property type="term" value="F:DNA binding"/>
    <property type="evidence" value="ECO:0007669"/>
    <property type="project" value="UniProtKB-UniRule"/>
</dbReference>
<dbReference type="Gene3D" id="1.10.486.10">
    <property type="entry name" value="PCRA, domain 4"/>
    <property type="match status" value="1"/>
</dbReference>
<comment type="caution">
    <text evidence="19">The sequence shown here is derived from an EMBL/GenBank/DDBJ whole genome shotgun (WGS) entry which is preliminary data.</text>
</comment>
<evidence type="ECO:0000256" key="9">
    <source>
        <dbReference type="ARBA" id="ARBA00022842"/>
    </source>
</evidence>
<keyword evidence="10 15" id="KW-0238">DNA-binding</keyword>
<evidence type="ECO:0000256" key="12">
    <source>
        <dbReference type="ARBA" id="ARBA00023235"/>
    </source>
</evidence>
<dbReference type="SUPFAM" id="SSF52540">
    <property type="entry name" value="P-loop containing nucleoside triphosphate hydrolases"/>
    <property type="match status" value="1"/>
</dbReference>
<feature type="binding site" evidence="16">
    <location>
        <begin position="18"/>
        <end position="25"/>
    </location>
    <ligand>
        <name>ATP</name>
        <dbReference type="ChEBI" id="CHEBI:30616"/>
    </ligand>
</feature>
<evidence type="ECO:0000256" key="16">
    <source>
        <dbReference type="PROSITE-ProRule" id="PRU00560"/>
    </source>
</evidence>
<evidence type="ECO:0000256" key="15">
    <source>
        <dbReference type="HAMAP-Rule" id="MF_01485"/>
    </source>
</evidence>
<evidence type="ECO:0000256" key="3">
    <source>
        <dbReference type="ARBA" id="ARBA00022741"/>
    </source>
</evidence>
<dbReference type="PANTHER" id="PTHR11070:SF23">
    <property type="entry name" value="RECBCD ENZYME SUBUNIT RECB"/>
    <property type="match status" value="1"/>
</dbReference>
<evidence type="ECO:0000313" key="19">
    <source>
        <dbReference type="EMBL" id="TWH64616.1"/>
    </source>
</evidence>
<feature type="binding site" evidence="15">
    <location>
        <position position="1095"/>
    </location>
    <ligand>
        <name>Mg(2+)</name>
        <dbReference type="ChEBI" id="CHEBI:18420"/>
    </ligand>
</feature>
<evidence type="ECO:0000256" key="2">
    <source>
        <dbReference type="ARBA" id="ARBA00022723"/>
    </source>
</evidence>
<evidence type="ECO:0000259" key="17">
    <source>
        <dbReference type="PROSITE" id="PS51198"/>
    </source>
</evidence>
<evidence type="ECO:0000256" key="8">
    <source>
        <dbReference type="ARBA" id="ARBA00022840"/>
    </source>
</evidence>
<evidence type="ECO:0000256" key="4">
    <source>
        <dbReference type="ARBA" id="ARBA00022763"/>
    </source>
</evidence>
<keyword evidence="5 15" id="KW-0378">Hydrolase</keyword>
<keyword evidence="6 15" id="KW-0347">Helicase</keyword>
<keyword evidence="20" id="KW-1185">Reference proteome</keyword>
<dbReference type="SUPFAM" id="SSF52980">
    <property type="entry name" value="Restriction endonuclease-like"/>
    <property type="match status" value="1"/>
</dbReference>
<feature type="domain" description="UvrD-like helicase C-terminal" evidence="18">
    <location>
        <begin position="467"/>
        <end position="742"/>
    </location>
</feature>
<gene>
    <name evidence="15" type="primary">recB</name>
    <name evidence="19" type="ORF">LX59_02286</name>
</gene>
<comment type="catalytic activity">
    <reaction evidence="13 15">
        <text>Couples ATP hydrolysis with the unwinding of duplex DNA by translocating in the 3'-5' direction.</text>
        <dbReference type="EC" id="5.6.2.4"/>
    </reaction>
</comment>
<dbReference type="OrthoDB" id="9810135at2"/>
<dbReference type="PROSITE" id="PS51198">
    <property type="entry name" value="UVRD_HELICASE_ATP_BIND"/>
    <property type="match status" value="1"/>
</dbReference>
<evidence type="ECO:0000256" key="1">
    <source>
        <dbReference type="ARBA" id="ARBA00022722"/>
    </source>
</evidence>
<keyword evidence="3 15" id="KW-0547">Nucleotide-binding</keyword>
<dbReference type="Gene3D" id="1.10.3170.10">
    <property type="entry name" value="Recbcd, chain B, domain 2"/>
    <property type="match status" value="1"/>
</dbReference>
<dbReference type="Pfam" id="PF00580">
    <property type="entry name" value="UvrD-helicase"/>
    <property type="match status" value="1"/>
</dbReference>
<dbReference type="InterPro" id="IPR011604">
    <property type="entry name" value="PDDEXK-like_dom_sf"/>
</dbReference>
<comment type="miscellaneous">
    <text evidence="15">In the RecBCD complex, RecB has a slow 3'-5' helicase, an exonuclease activity and loads RecA onto ssDNA, RecD has a fast 5'-3' helicase activity, while RecC stimulates the ATPase and processivity of the RecB helicase and contributes to recognition of the Chi site.</text>
</comment>
<keyword evidence="4 15" id="KW-0227">DNA damage</keyword>
<dbReference type="GO" id="GO:0016887">
    <property type="term" value="F:ATP hydrolysis activity"/>
    <property type="evidence" value="ECO:0007669"/>
    <property type="project" value="RHEA"/>
</dbReference>
<evidence type="ECO:0000256" key="5">
    <source>
        <dbReference type="ARBA" id="ARBA00022801"/>
    </source>
</evidence>
<evidence type="ECO:0000256" key="10">
    <source>
        <dbReference type="ARBA" id="ARBA00023125"/>
    </source>
</evidence>
<dbReference type="AlphaFoldDB" id="A0A562I1B5"/>
<dbReference type="GO" id="GO:0005829">
    <property type="term" value="C:cytosol"/>
    <property type="evidence" value="ECO:0007669"/>
    <property type="project" value="TreeGrafter"/>
</dbReference>
<evidence type="ECO:0000256" key="13">
    <source>
        <dbReference type="ARBA" id="ARBA00034617"/>
    </source>
</evidence>
<dbReference type="EMBL" id="VLKG01000008">
    <property type="protein sequence ID" value="TWH64616.1"/>
    <property type="molecule type" value="Genomic_DNA"/>
</dbReference>
<dbReference type="InterPro" id="IPR014017">
    <property type="entry name" value="DNA_helicase_UvrD-like_C"/>
</dbReference>
<dbReference type="GO" id="GO:0009338">
    <property type="term" value="C:exodeoxyribonuclease V complex"/>
    <property type="evidence" value="ECO:0007669"/>
    <property type="project" value="TreeGrafter"/>
</dbReference>
<feature type="region of interest" description="DNA-binding and helicase activity, interacts with RecC" evidence="15">
    <location>
        <begin position="1"/>
        <end position="880"/>
    </location>
</feature>
<dbReference type="Pfam" id="PF13361">
    <property type="entry name" value="UvrD_C"/>
    <property type="match status" value="1"/>
</dbReference>
<evidence type="ECO:0000313" key="20">
    <source>
        <dbReference type="Proteomes" id="UP000319627"/>
    </source>
</evidence>
<accession>A0A562I1B5</accession>
<comment type="domain">
    <text evidence="15">The C-terminal domain has nuclease activity and interacts with RecD. It interacts with RecA, facilitating its loading onto ssDNA.</text>
</comment>
<dbReference type="GO" id="GO:0008854">
    <property type="term" value="F:exodeoxyribonuclease V activity"/>
    <property type="evidence" value="ECO:0007669"/>
    <property type="project" value="UniProtKB-EC"/>
</dbReference>
<evidence type="ECO:0000256" key="6">
    <source>
        <dbReference type="ARBA" id="ARBA00022806"/>
    </source>
</evidence>
<name>A0A562I1B5_9GAMM</name>
<feature type="active site" description="For nuclease activity" evidence="15">
    <location>
        <position position="1095"/>
    </location>
</feature>
<evidence type="ECO:0000256" key="14">
    <source>
        <dbReference type="ARBA" id="ARBA00048988"/>
    </source>
</evidence>
<evidence type="ECO:0000256" key="7">
    <source>
        <dbReference type="ARBA" id="ARBA00022839"/>
    </source>
</evidence>
<reference evidence="19 20" key="1">
    <citation type="submission" date="2019-07" db="EMBL/GenBank/DDBJ databases">
        <title>Genomic Encyclopedia of Type Strains, Phase I: the one thousand microbial genomes (KMG-I) project.</title>
        <authorList>
            <person name="Kyrpides N."/>
        </authorList>
    </citation>
    <scope>NUCLEOTIDE SEQUENCE [LARGE SCALE GENOMIC DNA]</scope>
    <source>
        <strain evidence="19 20">DSM 375</strain>
    </source>
</reference>
<dbReference type="PANTHER" id="PTHR11070">
    <property type="entry name" value="UVRD / RECB / PCRA DNA HELICASE FAMILY MEMBER"/>
    <property type="match status" value="1"/>
</dbReference>
<dbReference type="EC" id="5.6.2.4" evidence="15"/>
<organism evidence="19 20">
    <name type="scientific">Azomonas agilis</name>
    <dbReference type="NCBI Taxonomy" id="116849"/>
    <lineage>
        <taxon>Bacteria</taxon>
        <taxon>Pseudomonadati</taxon>
        <taxon>Pseudomonadota</taxon>
        <taxon>Gammaproteobacteria</taxon>
        <taxon>Pseudomonadales</taxon>
        <taxon>Pseudomonadaceae</taxon>
        <taxon>Azomonas</taxon>
    </lineage>
</organism>
<keyword evidence="11 15" id="KW-0234">DNA repair</keyword>
<evidence type="ECO:0000259" key="18">
    <source>
        <dbReference type="PROSITE" id="PS51217"/>
    </source>
</evidence>
<proteinExistence type="inferred from homology"/>
<keyword evidence="1 15" id="KW-0540">Nuclease</keyword>
<dbReference type="InterPro" id="IPR004586">
    <property type="entry name" value="RecB"/>
</dbReference>
<comment type="similarity">
    <text evidence="15">Belongs to the helicase family. UvrD subfamily.</text>
</comment>
<dbReference type="RefSeq" id="WP_144571986.1">
    <property type="nucleotide sequence ID" value="NZ_VLKG01000008.1"/>
</dbReference>
<keyword evidence="12 15" id="KW-0413">Isomerase</keyword>
<feature type="binding site" evidence="15">
    <location>
        <position position="967"/>
    </location>
    <ligand>
        <name>Mg(2+)</name>
        <dbReference type="ChEBI" id="CHEBI:18420"/>
    </ligand>
</feature>
<sequence>MSLNLLDDSFRGLSLIEASAGTGKTWTLTALYARLLLERQLSVRQILVVTYTQAATAELRERIRERLSVLLALFEGKPLAEEDSFCQDLYARYAEDAAARRRILLAVHGFDEAAIFTIHGFCQRALQEAAFEAGGDFDNELTPDDRELVDAVLVDAWRTELAQAEPLWAGFLMQRQITPLWLRQRLQSHLGKPYLQVVPDAQTPWPLLPDLHPLWQQAAQCWQQDSAAWVEVLSAHEGLNKTTHKTEKFGGWQYALDSYFSDFARVFQSTEALTKFGRAALDKACKKGHSLPDSPIPDLLDQLSQALEQVQDGYQQRLAVLQSRLLEQLNRELPKRKAAQRLQAFDDLLNQLHQALEDAHKGTRLAEILREQYPLALIDEFQDTDPIQYAIFQRIYQQDTQPAVDLCFVGDPKQAIYAFRGADLDTYLQAREQIAAKHRYSLSTNYRSAPALLCALNHLFARPLAFSEQCLAYEPVSAPDKQRPQLHLPEAEGNAPLSWVWLGDEPLTKGQAEALAAEDTALRIARILSAAAKGQAGFTMEPEPKPIQGGDIAVLVANHRQAALIAKALSRHAVPSVRKGRDSVWHSEEAEDLAAVLTAYAEPAQEGWLGYALSTRLLGRSAHWLAEAQVQQSLWDKERETAERYHQLWQEHGFLRAFRLWLDEQGVAERLLAYPEGERRLTNLLHLGELLEAQQERRPGMEPLLRWFAEQRQGEGGGDDALLRLESDAERVQIVTIHTSKGLEYPLVFCPFLWDGRLLGQHQDSARCHTPEGQSLLDLGGPDLEQHLECARQERYAEQLRLIYVALTRPRERLWIHWGPVLIAKEGKLPKEGLHSSALAWLIHGRDQQQPPVLQRLAEHLQGCSAADLETELQKLISGSQDSMQLLALDQQPAQGQGEQRAAVELHLSLLNRPLYSAWRIGSFSGLAAGMHKEAPDYDAFSPLDTQDSGQGFHGFARGARAGTCLHAILEHWALGKGALHELSLEALRDHGFPEDQAELVTAHLQQVLDCPLDGEALRLSELPAERCLPELGFTFPVQHLEITRLRALLTDPAMGLPEPLRQAAAHLKFDSLQGFLKGFIDLTFEYQGRWYILDYKSNWLGPDSSYYHPDQLLQALASEHYYLQYLIYLVALRRFLRVRLPDFSNEDLGGAYYLFLRGMPEAGVYFARPTDALLDALDQLFMQGVL</sequence>
<comment type="catalytic activity">
    <reaction evidence="14 15">
        <text>ATP + H2O = ADP + phosphate + H(+)</text>
        <dbReference type="Rhea" id="RHEA:13065"/>
        <dbReference type="ChEBI" id="CHEBI:15377"/>
        <dbReference type="ChEBI" id="CHEBI:15378"/>
        <dbReference type="ChEBI" id="CHEBI:30616"/>
        <dbReference type="ChEBI" id="CHEBI:43474"/>
        <dbReference type="ChEBI" id="CHEBI:456216"/>
        <dbReference type="EC" id="5.6.2.4"/>
    </reaction>
</comment>
<comment type="function">
    <text evidence="15">A helicase/nuclease that prepares dsDNA breaks (DSB) for recombinational DNA repair. Binds to DSBs and unwinds DNA via a highly rapid and processive ATP-dependent bidirectional helicase activity. Unwinds dsDNA until it encounters a Chi (crossover hotspot instigator) sequence from the 3' direction. Cuts ssDNA a few nucleotides 3' to the Chi site. The properties and activities of the enzyme are changed at Chi. The Chi-altered holoenzyme produces a long 3'-ssDNA overhang and facilitates RecA-binding to the ssDNA for homologous DNA recombination and repair. Holoenzyme degrades any linearized DNA that is unable to undergo homologous recombination. In the holoenzyme this subunit contributes ATPase, 3'-5' helicase, exonuclease activity and loads RecA onto ssDNA.</text>
</comment>
<comment type="catalytic activity">
    <reaction evidence="15">
        <text>Exonucleolytic cleavage (in the presence of ATP) in either 5'- to 3'- or 3'- to 5'-direction to yield 5'-phosphooligonucleotides.</text>
        <dbReference type="EC" id="3.1.11.5"/>
    </reaction>
</comment>
<dbReference type="GO" id="GO:0005524">
    <property type="term" value="F:ATP binding"/>
    <property type="evidence" value="ECO:0007669"/>
    <property type="project" value="UniProtKB-UniRule"/>
</dbReference>
<dbReference type="PROSITE" id="PS51217">
    <property type="entry name" value="UVRD_HELICASE_CTER"/>
    <property type="match status" value="1"/>
</dbReference>